<name>A0AAU9STZ4_THLAR</name>
<organism evidence="2 3">
    <name type="scientific">Thlaspi arvense</name>
    <name type="common">Field penny-cress</name>
    <dbReference type="NCBI Taxonomy" id="13288"/>
    <lineage>
        <taxon>Eukaryota</taxon>
        <taxon>Viridiplantae</taxon>
        <taxon>Streptophyta</taxon>
        <taxon>Embryophyta</taxon>
        <taxon>Tracheophyta</taxon>
        <taxon>Spermatophyta</taxon>
        <taxon>Magnoliopsida</taxon>
        <taxon>eudicotyledons</taxon>
        <taxon>Gunneridae</taxon>
        <taxon>Pentapetalae</taxon>
        <taxon>rosids</taxon>
        <taxon>malvids</taxon>
        <taxon>Brassicales</taxon>
        <taxon>Brassicaceae</taxon>
        <taxon>Thlaspideae</taxon>
        <taxon>Thlaspi</taxon>
    </lineage>
</organism>
<protein>
    <submittedName>
        <fullName evidence="2">Uncharacterized protein</fullName>
    </submittedName>
</protein>
<evidence type="ECO:0000313" key="3">
    <source>
        <dbReference type="Proteomes" id="UP000836841"/>
    </source>
</evidence>
<accession>A0AAU9STZ4</accession>
<evidence type="ECO:0000313" key="2">
    <source>
        <dbReference type="EMBL" id="CAH2070418.1"/>
    </source>
</evidence>
<keyword evidence="3" id="KW-1185">Reference proteome</keyword>
<dbReference type="Proteomes" id="UP000836841">
    <property type="component" value="Chromosome 6"/>
</dbReference>
<gene>
    <name evidence="2" type="ORF">TAV2_LOCUS20537</name>
</gene>
<proteinExistence type="predicted"/>
<sequence length="288" mass="35297">MYKAGTGLKEPTSKGEETPAISLAMNQKPSSKDEPLEKEFPMLDLCTCLCQRVLIQEKERETNKEERLQGDQILQLTFPMEDEKVEEEQSDAMPPPARLDEKHELTFIDSYQLKAQDSKQNSDSPGKSLVISRLEEISNHRVQVNKEQLMLQLANNSTFRRRRVVWWRWRAVDVWWWWRLVVYFRRKRVVWWSCGDVDVWWWWSLVVYFKRRRIVWWRWGAVDVWWWWRLVVYFRRRRVVWWRRGAVDVWWWWRLVVYFRRGIVEKENNMVEVGSCRHMLVVETCSLL</sequence>
<dbReference type="AlphaFoldDB" id="A0AAU9STZ4"/>
<evidence type="ECO:0000256" key="1">
    <source>
        <dbReference type="SAM" id="MobiDB-lite"/>
    </source>
</evidence>
<dbReference type="EMBL" id="OU466862">
    <property type="protein sequence ID" value="CAH2070418.1"/>
    <property type="molecule type" value="Genomic_DNA"/>
</dbReference>
<reference evidence="2 3" key="1">
    <citation type="submission" date="2022-03" db="EMBL/GenBank/DDBJ databases">
        <authorList>
            <person name="Nunn A."/>
            <person name="Chopra R."/>
            <person name="Nunn A."/>
            <person name="Contreras Garrido A."/>
        </authorList>
    </citation>
    <scope>NUCLEOTIDE SEQUENCE [LARGE SCALE GENOMIC DNA]</scope>
</reference>
<feature type="region of interest" description="Disordered" evidence="1">
    <location>
        <begin position="1"/>
        <end position="34"/>
    </location>
</feature>